<evidence type="ECO:0000313" key="6">
    <source>
        <dbReference type="EMBL" id="POS78218.1"/>
    </source>
</evidence>
<dbReference type="GO" id="GO:0046983">
    <property type="term" value="F:protein dimerization activity"/>
    <property type="evidence" value="ECO:0007669"/>
    <property type="project" value="InterPro"/>
</dbReference>
<dbReference type="AlphaFoldDB" id="A0A2P5I6U5"/>
<feature type="compositionally biased region" description="Polar residues" evidence="4">
    <location>
        <begin position="308"/>
        <end position="324"/>
    </location>
</feature>
<dbReference type="InterPro" id="IPR011598">
    <property type="entry name" value="bHLH_dom"/>
</dbReference>
<feature type="domain" description="BHLH" evidence="5">
    <location>
        <begin position="202"/>
        <end position="250"/>
    </location>
</feature>
<evidence type="ECO:0000256" key="1">
    <source>
        <dbReference type="ARBA" id="ARBA00023125"/>
    </source>
</evidence>
<dbReference type="PANTHER" id="PTHR47787">
    <property type="entry name" value="CENTROMERE-BINDING PROTEIN 1"/>
    <property type="match status" value="1"/>
</dbReference>
<dbReference type="InterPro" id="IPR036638">
    <property type="entry name" value="HLH_DNA-bd_sf"/>
</dbReference>
<dbReference type="STRING" id="158607.A0A2P5I6U5"/>
<dbReference type="SUPFAM" id="SSF47459">
    <property type="entry name" value="HLH, helix-loop-helix DNA-binding domain"/>
    <property type="match status" value="1"/>
</dbReference>
<keyword evidence="1" id="KW-0238">DNA-binding</keyword>
<dbReference type="InterPro" id="IPR047206">
    <property type="entry name" value="bHLHzip_scCBP1-like"/>
</dbReference>
<name>A0A2P5I6U5_DIAHE</name>
<evidence type="ECO:0000313" key="7">
    <source>
        <dbReference type="Proteomes" id="UP000094444"/>
    </source>
</evidence>
<dbReference type="Gene3D" id="4.10.280.10">
    <property type="entry name" value="Helix-loop-helix DNA-binding domain"/>
    <property type="match status" value="1"/>
</dbReference>
<evidence type="ECO:0000256" key="4">
    <source>
        <dbReference type="SAM" id="MobiDB-lite"/>
    </source>
</evidence>
<reference evidence="6" key="1">
    <citation type="submission" date="2017-09" db="EMBL/GenBank/DDBJ databases">
        <title>Polyketide synthases of a Diaporthe helianthi virulent isolate.</title>
        <authorList>
            <person name="Baroncelli R."/>
        </authorList>
    </citation>
    <scope>NUCLEOTIDE SEQUENCE [LARGE SCALE GENOMIC DNA]</scope>
    <source>
        <strain evidence="6">7/96</strain>
    </source>
</reference>
<feature type="coiled-coil region" evidence="3">
    <location>
        <begin position="272"/>
        <end position="299"/>
    </location>
</feature>
<keyword evidence="2" id="KW-0539">Nucleus</keyword>
<evidence type="ECO:0000256" key="2">
    <source>
        <dbReference type="ARBA" id="ARBA00023242"/>
    </source>
</evidence>
<organism evidence="6 7">
    <name type="scientific">Diaporthe helianthi</name>
    <dbReference type="NCBI Taxonomy" id="158607"/>
    <lineage>
        <taxon>Eukaryota</taxon>
        <taxon>Fungi</taxon>
        <taxon>Dikarya</taxon>
        <taxon>Ascomycota</taxon>
        <taxon>Pezizomycotina</taxon>
        <taxon>Sordariomycetes</taxon>
        <taxon>Sordariomycetidae</taxon>
        <taxon>Diaporthales</taxon>
        <taxon>Diaporthaceae</taxon>
        <taxon>Diaporthe</taxon>
    </lineage>
</organism>
<accession>A0A2P5I6U5</accession>
<protein>
    <recommendedName>
        <fullName evidence="5">BHLH domain-containing protein</fullName>
    </recommendedName>
</protein>
<dbReference type="SMART" id="SM00353">
    <property type="entry name" value="HLH"/>
    <property type="match status" value="1"/>
</dbReference>
<proteinExistence type="predicted"/>
<dbReference type="FunCoup" id="A0A2P5I6U5">
    <property type="interactions" value="2661"/>
</dbReference>
<feature type="region of interest" description="Disordered" evidence="4">
    <location>
        <begin position="1"/>
        <end position="59"/>
    </location>
</feature>
<keyword evidence="7" id="KW-1185">Reference proteome</keyword>
<feature type="region of interest" description="Disordered" evidence="4">
    <location>
        <begin position="301"/>
        <end position="324"/>
    </location>
</feature>
<dbReference type="GO" id="GO:0005634">
    <property type="term" value="C:nucleus"/>
    <property type="evidence" value="ECO:0007669"/>
    <property type="project" value="TreeGrafter"/>
</dbReference>
<sequence length="324" mass="35212">MSSELAALVMAHVATNPEPDLSVLTSSPPQKRKRPGETSPDVRRSKRNNMASPDPADAYANNAMDTAQAAAAGVNVSDFNALQQAAAGGDHTDAADPANASSTAAAALVYPTIHAPQPSEENFAAQVTVEEGDQHNMDLVPYTHDASQPDGLPMEHQALASVTAVHNAPDPSLRQMDDMPGARYSTTPNPKPAVGSEEWHKMRKDNHKEVERRRRETINEGINELAKIVPGCEKNKGSILQNAVRYITKLKEDEQQAVEKWTLEKLLTEQAIAELSSSNDKLKHECDRLYQELEIWKRLGQDAGLSPDGNQNGDSAEQSNEPKS</sequence>
<dbReference type="GO" id="GO:0003700">
    <property type="term" value="F:DNA-binding transcription factor activity"/>
    <property type="evidence" value="ECO:0007669"/>
    <property type="project" value="InterPro"/>
</dbReference>
<keyword evidence="3" id="KW-0175">Coiled coil</keyword>
<dbReference type="PANTHER" id="PTHR47787:SF1">
    <property type="entry name" value="CENTROMERE-BINDING PROTEIN 1"/>
    <property type="match status" value="1"/>
</dbReference>
<evidence type="ECO:0000259" key="5">
    <source>
        <dbReference type="PROSITE" id="PS50888"/>
    </source>
</evidence>
<dbReference type="Pfam" id="PF00010">
    <property type="entry name" value="HLH"/>
    <property type="match status" value="1"/>
</dbReference>
<dbReference type="EMBL" id="MAVT02000203">
    <property type="protein sequence ID" value="POS78218.1"/>
    <property type="molecule type" value="Genomic_DNA"/>
</dbReference>
<dbReference type="PROSITE" id="PS50888">
    <property type="entry name" value="BHLH"/>
    <property type="match status" value="1"/>
</dbReference>
<dbReference type="OrthoDB" id="71302at2759"/>
<feature type="region of interest" description="Disordered" evidence="4">
    <location>
        <begin position="180"/>
        <end position="213"/>
    </location>
</feature>
<dbReference type="InParanoid" id="A0A2P5I6U5"/>
<evidence type="ECO:0000256" key="3">
    <source>
        <dbReference type="SAM" id="Coils"/>
    </source>
</evidence>
<dbReference type="GO" id="GO:0003677">
    <property type="term" value="F:DNA binding"/>
    <property type="evidence" value="ECO:0007669"/>
    <property type="project" value="UniProtKB-KW"/>
</dbReference>
<dbReference type="CDD" id="cd11398">
    <property type="entry name" value="bHLHzip_scCBP1"/>
    <property type="match status" value="1"/>
</dbReference>
<gene>
    <name evidence="6" type="ORF">DHEL01_v203383</name>
</gene>
<dbReference type="Proteomes" id="UP000094444">
    <property type="component" value="Unassembled WGS sequence"/>
</dbReference>
<comment type="caution">
    <text evidence="6">The sequence shown here is derived from an EMBL/GenBank/DDBJ whole genome shotgun (WGS) entry which is preliminary data.</text>
</comment>